<feature type="compositionally biased region" description="Basic and acidic residues" evidence="2">
    <location>
        <begin position="228"/>
        <end position="237"/>
    </location>
</feature>
<feature type="region of interest" description="Disordered" evidence="2">
    <location>
        <begin position="569"/>
        <end position="592"/>
    </location>
</feature>
<evidence type="ECO:0000256" key="2">
    <source>
        <dbReference type="SAM" id="MobiDB-lite"/>
    </source>
</evidence>
<organism evidence="3">
    <name type="scientific">Spumella elongata</name>
    <dbReference type="NCBI Taxonomy" id="89044"/>
    <lineage>
        <taxon>Eukaryota</taxon>
        <taxon>Sar</taxon>
        <taxon>Stramenopiles</taxon>
        <taxon>Ochrophyta</taxon>
        <taxon>Chrysophyceae</taxon>
        <taxon>Chromulinales</taxon>
        <taxon>Chromulinaceae</taxon>
        <taxon>Spumella</taxon>
    </lineage>
</organism>
<evidence type="ECO:0000313" key="3">
    <source>
        <dbReference type="EMBL" id="CAE0297278.1"/>
    </source>
</evidence>
<accession>A0A7S3HK20</accession>
<feature type="compositionally biased region" description="Acidic residues" evidence="2">
    <location>
        <begin position="214"/>
        <end position="227"/>
    </location>
</feature>
<dbReference type="EMBL" id="HBIC01051067">
    <property type="protein sequence ID" value="CAE0297278.1"/>
    <property type="molecule type" value="Transcribed_RNA"/>
</dbReference>
<sequence>MWLERKDDLKRRIELGKAEAAINLSLDPTRKDKSKLSMDPAEVKKRQIIRLQKLAEKARQAAQCAEMQREEVLSRDFYRAELLANLRERRYMREEDRASQQMRLDEAKAKKAEQEAYELLHATAEMAGSTTGNNAAGPGGHAPHLTAAQQAELDAKKEFTYERRRQELKDLTLERRRRAEDQALMILEDEQSKALRELDRLERQRAAYIAEFGEAELSDEDDDPNATDEEKRARREEAKMEDLGYLEKMVTLKKPLPIPSYVRVPAGFEDWPNKRRNEFLKIQIMVHAKQKKIAKNIEREQRLLVNMENKSYEEWQGKFSIASLYEMEGELALMEAEEELKDAEARLIDIKENMMRVLIYCRDKGEEELKSRTELKRREQLARQRDQELAEADAWLQLCMRRAKNRDKLKRKVFNQCLWVDTESINGFHQRFATELLRERLYLTYFRQIVDSIVNRSEIIATERKLLGLQESLSINKAHLLTKKRAMKGLLGDIRRDDYLRMKRSVLNEKLFGASRRAVLQARFGGWVRYFWWCRGNKDAFKLKYEIIKQQLLIDRQFKEQLKTKAEQEKAAKDTAAGLGKPISSPPPRTYMQKHRERTVQCKKCLRFYLESQNNSTLCQYHPKQYIMECPSTCPNPGLTVVCAAHRKMRWTCCDATKHDAGGCARRFHCPPDVDPLYEKIMTKVNERDEDIVGSLDEQVAEARKHDWVAKKNAAKSKMVFQIEDTIRKDRETAHRFKDLKFV</sequence>
<evidence type="ECO:0000256" key="1">
    <source>
        <dbReference type="SAM" id="Coils"/>
    </source>
</evidence>
<reference evidence="3" key="1">
    <citation type="submission" date="2021-01" db="EMBL/GenBank/DDBJ databases">
        <authorList>
            <person name="Corre E."/>
            <person name="Pelletier E."/>
            <person name="Niang G."/>
            <person name="Scheremetjew M."/>
            <person name="Finn R."/>
            <person name="Kale V."/>
            <person name="Holt S."/>
            <person name="Cochrane G."/>
            <person name="Meng A."/>
            <person name="Brown T."/>
            <person name="Cohen L."/>
        </authorList>
    </citation>
    <scope>NUCLEOTIDE SEQUENCE</scope>
    <source>
        <strain evidence="3">CCAP 955/1</strain>
    </source>
</reference>
<proteinExistence type="predicted"/>
<name>A0A7S3HK20_9STRA</name>
<protein>
    <submittedName>
        <fullName evidence="3">Uncharacterized protein</fullName>
    </submittedName>
</protein>
<dbReference type="AlphaFoldDB" id="A0A7S3HK20"/>
<feature type="coiled-coil region" evidence="1">
    <location>
        <begin position="290"/>
        <end position="353"/>
    </location>
</feature>
<feature type="region of interest" description="Disordered" evidence="2">
    <location>
        <begin position="214"/>
        <end position="237"/>
    </location>
</feature>
<keyword evidence="1" id="KW-0175">Coiled coil</keyword>
<feature type="coiled-coil region" evidence="1">
    <location>
        <begin position="41"/>
        <end position="115"/>
    </location>
</feature>
<gene>
    <name evidence="3" type="ORF">SELO1098_LOCUS26132</name>
</gene>